<accession>A0A8B8HT18</accession>
<keyword evidence="3" id="KW-1185">Reference proteome</keyword>
<dbReference type="InterPro" id="IPR011992">
    <property type="entry name" value="EF-hand-dom_pair"/>
</dbReference>
<evidence type="ECO:0000259" key="2">
    <source>
        <dbReference type="PROSITE" id="PS50222"/>
    </source>
</evidence>
<evidence type="ECO:0000313" key="3">
    <source>
        <dbReference type="Proteomes" id="UP001652626"/>
    </source>
</evidence>
<dbReference type="GO" id="GO:0005509">
    <property type="term" value="F:calcium ion binding"/>
    <property type="evidence" value="ECO:0007669"/>
    <property type="project" value="InterPro"/>
</dbReference>
<dbReference type="AlphaFoldDB" id="A0A8B8HT18"/>
<organism evidence="3 4">
    <name type="scientific">Vanessa tameamea</name>
    <name type="common">Kamehameha butterfly</name>
    <dbReference type="NCBI Taxonomy" id="334116"/>
    <lineage>
        <taxon>Eukaryota</taxon>
        <taxon>Metazoa</taxon>
        <taxon>Ecdysozoa</taxon>
        <taxon>Arthropoda</taxon>
        <taxon>Hexapoda</taxon>
        <taxon>Insecta</taxon>
        <taxon>Pterygota</taxon>
        <taxon>Neoptera</taxon>
        <taxon>Endopterygota</taxon>
        <taxon>Lepidoptera</taxon>
        <taxon>Glossata</taxon>
        <taxon>Ditrysia</taxon>
        <taxon>Papilionoidea</taxon>
        <taxon>Nymphalidae</taxon>
        <taxon>Nymphalinae</taxon>
        <taxon>Vanessa</taxon>
    </lineage>
</organism>
<sequence>MVSEFRKKKLLYLFKIFFDADGSGTITKKDFDLTIERIAKAKEWAVGDEKYKQAEKAMLEIWQGMQFKADTNRDGEISSDEWVKLWEDYSNDPSSPVDWQTYYCKAIFHIQDSTGDGKIDRDEFVSVHGSFGLPKEDTNIAFDKLSNGKTSLSWEDFQERWKEFFTSDDPNAPGNFIFGNLSF</sequence>
<dbReference type="PROSITE" id="PS00018">
    <property type="entry name" value="EF_HAND_1"/>
    <property type="match status" value="2"/>
</dbReference>
<gene>
    <name evidence="4" type="primary">LOC113394789</name>
</gene>
<dbReference type="RefSeq" id="XP_026487994.1">
    <property type="nucleotide sequence ID" value="XM_026632209.2"/>
</dbReference>
<reference evidence="4" key="1">
    <citation type="submission" date="2025-08" db="UniProtKB">
        <authorList>
            <consortium name="RefSeq"/>
        </authorList>
    </citation>
    <scope>IDENTIFICATION</scope>
    <source>
        <tissue evidence="4">Whole body</tissue>
    </source>
</reference>
<dbReference type="SUPFAM" id="SSF47473">
    <property type="entry name" value="EF-hand"/>
    <property type="match status" value="1"/>
</dbReference>
<feature type="domain" description="EF-hand" evidence="2">
    <location>
        <begin position="104"/>
        <end position="134"/>
    </location>
</feature>
<dbReference type="Pfam" id="PF13202">
    <property type="entry name" value="EF-hand_5"/>
    <property type="match status" value="3"/>
</dbReference>
<proteinExistence type="predicted"/>
<name>A0A8B8HT18_VANTA</name>
<dbReference type="OMA" id="APGNWWT"/>
<evidence type="ECO:0000256" key="1">
    <source>
        <dbReference type="ARBA" id="ARBA00022837"/>
    </source>
</evidence>
<keyword evidence="1" id="KW-0106">Calcium</keyword>
<evidence type="ECO:0000313" key="4">
    <source>
        <dbReference type="RefSeq" id="XP_026487994.1"/>
    </source>
</evidence>
<dbReference type="Gene3D" id="1.10.238.10">
    <property type="entry name" value="EF-hand"/>
    <property type="match status" value="1"/>
</dbReference>
<dbReference type="SMART" id="SM00054">
    <property type="entry name" value="EFh"/>
    <property type="match status" value="3"/>
</dbReference>
<protein>
    <submittedName>
        <fullName evidence="4">Calexcitin-2-like</fullName>
    </submittedName>
</protein>
<dbReference type="OrthoDB" id="9974725at2759"/>
<dbReference type="Proteomes" id="UP001652626">
    <property type="component" value="Chromosome 17"/>
</dbReference>
<dbReference type="InterPro" id="IPR002048">
    <property type="entry name" value="EF_hand_dom"/>
</dbReference>
<dbReference type="PROSITE" id="PS50222">
    <property type="entry name" value="EF_HAND_2"/>
    <property type="match status" value="1"/>
</dbReference>
<dbReference type="InterPro" id="IPR018247">
    <property type="entry name" value="EF_Hand_1_Ca_BS"/>
</dbReference>
<dbReference type="GeneID" id="113394789"/>